<keyword evidence="4" id="KW-1185">Reference proteome</keyword>
<dbReference type="RefSeq" id="WP_036426378.1">
    <property type="nucleotide sequence ID" value="NZ_AP026367.1"/>
</dbReference>
<evidence type="ECO:0000313" key="3">
    <source>
        <dbReference type="EMBL" id="BDN84014.1"/>
    </source>
</evidence>
<dbReference type="Pfam" id="PF02720">
    <property type="entry name" value="DUF222"/>
    <property type="match status" value="1"/>
</dbReference>
<comment type="similarity">
    <text evidence="1">Belongs to the Rv1128c/1148c/1588c/1702c/1945/3466 family.</text>
</comment>
<dbReference type="SMART" id="SM00507">
    <property type="entry name" value="HNHc"/>
    <property type="match status" value="1"/>
</dbReference>
<dbReference type="GO" id="GO:0003676">
    <property type="term" value="F:nucleic acid binding"/>
    <property type="evidence" value="ECO:0007669"/>
    <property type="project" value="InterPro"/>
</dbReference>
<dbReference type="EMBL" id="AP026367">
    <property type="protein sequence ID" value="BDN84014.1"/>
    <property type="molecule type" value="Genomic_DNA"/>
</dbReference>
<gene>
    <name evidence="3" type="ORF">NJB1907Z4_C42290</name>
</gene>
<dbReference type="CDD" id="cd00085">
    <property type="entry name" value="HNHc"/>
    <property type="match status" value="1"/>
</dbReference>
<sequence>MFESLATVDPAADQAALVERIAELERVKSAAAAGQARAAAALDTARRAAESAAGVPAARRGRGLANEIALARRDSPARGSRHLGFAKALVHEMPHTLAALECGLLSEWRATLIVRESACLDIEHRRELDAELCGDPSGLEGMGDARVAAAAKAIAYRLDPHAVVDRAAKAERERTVTIRPAPDTMTYLTALFPVAQGISVYAALRRAADTRCDGRSRGQVMADTLVERVTGRDAAVPTPIAVNLVLTDESLLGADSAPADVCGYGPIPAAVARTMVADAVADGRSRATLRRLYAHPRAGALVAMESRARLFPRGLAAFIELRDQRCRTPYCDAPIRHRDHARPWAKGGPTTADNGLGSCERCNYAKEAYGWRVETSMHETHTHTAEFTTPTGTSYRSGAPPRVQTVTASELEVRVGISLARHAA</sequence>
<dbReference type="Gene3D" id="1.10.30.50">
    <property type="match status" value="1"/>
</dbReference>
<evidence type="ECO:0000313" key="4">
    <source>
        <dbReference type="Proteomes" id="UP001058626"/>
    </source>
</evidence>
<keyword evidence="3" id="KW-0378">Hydrolase</keyword>
<evidence type="ECO:0000256" key="1">
    <source>
        <dbReference type="ARBA" id="ARBA00023450"/>
    </source>
</evidence>
<accession>A0A9N7LY36</accession>
<keyword evidence="3" id="KW-0255">Endonuclease</keyword>
<dbReference type="Pfam" id="PF01844">
    <property type="entry name" value="HNH"/>
    <property type="match status" value="1"/>
</dbReference>
<dbReference type="GO" id="GO:0008270">
    <property type="term" value="F:zinc ion binding"/>
    <property type="evidence" value="ECO:0007669"/>
    <property type="project" value="InterPro"/>
</dbReference>
<name>A0A9N7LY36_9MYCO</name>
<proteinExistence type="inferred from homology"/>
<dbReference type="InterPro" id="IPR003870">
    <property type="entry name" value="DUF222"/>
</dbReference>
<feature type="domain" description="HNH nuclease" evidence="2">
    <location>
        <begin position="314"/>
        <end position="364"/>
    </location>
</feature>
<dbReference type="InterPro" id="IPR002711">
    <property type="entry name" value="HNH"/>
</dbReference>
<evidence type="ECO:0000259" key="2">
    <source>
        <dbReference type="SMART" id="SM00507"/>
    </source>
</evidence>
<keyword evidence="3" id="KW-0540">Nuclease</keyword>
<reference evidence="3" key="1">
    <citation type="submission" date="2022-06" db="EMBL/GenBank/DDBJ databases">
        <title>Complete genome sequence of Mycobacterium pseudoshottsii NJB1907-Z4.</title>
        <authorList>
            <person name="Komine T."/>
            <person name="Fukano H."/>
            <person name="Wada S."/>
        </authorList>
    </citation>
    <scope>NUCLEOTIDE SEQUENCE</scope>
    <source>
        <strain evidence="3">NJB1907-Z4</strain>
    </source>
</reference>
<dbReference type="InterPro" id="IPR003615">
    <property type="entry name" value="HNH_nuc"/>
</dbReference>
<dbReference type="Proteomes" id="UP001058626">
    <property type="component" value="Chromosome"/>
</dbReference>
<protein>
    <submittedName>
        <fullName evidence="3">HNH endonuclease</fullName>
    </submittedName>
</protein>
<organism evidence="3 4">
    <name type="scientific">Mycobacterium pseudoshottsii</name>
    <dbReference type="NCBI Taxonomy" id="265949"/>
    <lineage>
        <taxon>Bacteria</taxon>
        <taxon>Bacillati</taxon>
        <taxon>Actinomycetota</taxon>
        <taxon>Actinomycetes</taxon>
        <taxon>Mycobacteriales</taxon>
        <taxon>Mycobacteriaceae</taxon>
        <taxon>Mycobacterium</taxon>
        <taxon>Mycobacterium ulcerans group</taxon>
    </lineage>
</organism>
<dbReference type="AlphaFoldDB" id="A0A9N7LY36"/>
<dbReference type="GO" id="GO:0004519">
    <property type="term" value="F:endonuclease activity"/>
    <property type="evidence" value="ECO:0007669"/>
    <property type="project" value="UniProtKB-KW"/>
</dbReference>